<dbReference type="InterPro" id="IPR001810">
    <property type="entry name" value="F-box_dom"/>
</dbReference>
<evidence type="ECO:0000313" key="2">
    <source>
        <dbReference type="EMBL" id="KAF9441767.1"/>
    </source>
</evidence>
<sequence length="298" mass="34110">MASLVNILSLPLDLLGEIVKYMDWRGLQAIGLTCKALYGALQSRHLWHIIASEMEHKSCVPRNFEGNLQEYTTQELQQWVLRRLRARECWLSESGYPTMVRTGLFRRDRSMQPGQLLPGGRWRVTMSATCTRMYAYDLDSPERGMLEPILLFDVGEKDSHDETPDILGEYGIWIDLSRNQDQSFRVLVWRIACPEVPSHVTRTCIYQVSVQGHGPAATFEVKCLAILRSYDRVNRPVAAISAEHLVELRRVNMSRLELSLQGYAEDEKKPTVNQPVRVTLVARDEPYSSRLSIAFLSV</sequence>
<evidence type="ECO:0000259" key="1">
    <source>
        <dbReference type="PROSITE" id="PS50181"/>
    </source>
</evidence>
<feature type="domain" description="F-box" evidence="1">
    <location>
        <begin position="4"/>
        <end position="50"/>
    </location>
</feature>
<dbReference type="OrthoDB" id="3068592at2759"/>
<dbReference type="Pfam" id="PF00646">
    <property type="entry name" value="F-box"/>
    <property type="match status" value="1"/>
</dbReference>
<dbReference type="PROSITE" id="PS50181">
    <property type="entry name" value="FBOX"/>
    <property type="match status" value="1"/>
</dbReference>
<dbReference type="SUPFAM" id="SSF81383">
    <property type="entry name" value="F-box domain"/>
    <property type="match status" value="1"/>
</dbReference>
<dbReference type="Proteomes" id="UP000807342">
    <property type="component" value="Unassembled WGS sequence"/>
</dbReference>
<dbReference type="EMBL" id="MU151792">
    <property type="protein sequence ID" value="KAF9441767.1"/>
    <property type="molecule type" value="Genomic_DNA"/>
</dbReference>
<organism evidence="2 3">
    <name type="scientific">Macrolepiota fuliginosa MF-IS2</name>
    <dbReference type="NCBI Taxonomy" id="1400762"/>
    <lineage>
        <taxon>Eukaryota</taxon>
        <taxon>Fungi</taxon>
        <taxon>Dikarya</taxon>
        <taxon>Basidiomycota</taxon>
        <taxon>Agaricomycotina</taxon>
        <taxon>Agaricomycetes</taxon>
        <taxon>Agaricomycetidae</taxon>
        <taxon>Agaricales</taxon>
        <taxon>Agaricineae</taxon>
        <taxon>Agaricaceae</taxon>
        <taxon>Macrolepiota</taxon>
    </lineage>
</organism>
<accession>A0A9P5X045</accession>
<protein>
    <recommendedName>
        <fullName evidence="1">F-box domain-containing protein</fullName>
    </recommendedName>
</protein>
<dbReference type="InterPro" id="IPR036047">
    <property type="entry name" value="F-box-like_dom_sf"/>
</dbReference>
<name>A0A9P5X045_9AGAR</name>
<evidence type="ECO:0000313" key="3">
    <source>
        <dbReference type="Proteomes" id="UP000807342"/>
    </source>
</evidence>
<keyword evidence="3" id="KW-1185">Reference proteome</keyword>
<comment type="caution">
    <text evidence="2">The sequence shown here is derived from an EMBL/GenBank/DDBJ whole genome shotgun (WGS) entry which is preliminary data.</text>
</comment>
<gene>
    <name evidence="2" type="ORF">P691DRAFT_790704</name>
</gene>
<dbReference type="AlphaFoldDB" id="A0A9P5X045"/>
<proteinExistence type="predicted"/>
<reference evidence="2" key="1">
    <citation type="submission" date="2020-11" db="EMBL/GenBank/DDBJ databases">
        <authorList>
            <consortium name="DOE Joint Genome Institute"/>
            <person name="Ahrendt S."/>
            <person name="Riley R."/>
            <person name="Andreopoulos W."/>
            <person name="Labutti K."/>
            <person name="Pangilinan J."/>
            <person name="Ruiz-Duenas F.J."/>
            <person name="Barrasa J.M."/>
            <person name="Sanchez-Garcia M."/>
            <person name="Camarero S."/>
            <person name="Miyauchi S."/>
            <person name="Serrano A."/>
            <person name="Linde D."/>
            <person name="Babiker R."/>
            <person name="Drula E."/>
            <person name="Ayuso-Fernandez I."/>
            <person name="Pacheco R."/>
            <person name="Padilla G."/>
            <person name="Ferreira P."/>
            <person name="Barriuso J."/>
            <person name="Kellner H."/>
            <person name="Castanera R."/>
            <person name="Alfaro M."/>
            <person name="Ramirez L."/>
            <person name="Pisabarro A.G."/>
            <person name="Kuo A."/>
            <person name="Tritt A."/>
            <person name="Lipzen A."/>
            <person name="He G."/>
            <person name="Yan M."/>
            <person name="Ng V."/>
            <person name="Cullen D."/>
            <person name="Martin F."/>
            <person name="Rosso M.-N."/>
            <person name="Henrissat B."/>
            <person name="Hibbett D."/>
            <person name="Martinez A.T."/>
            <person name="Grigoriev I.V."/>
        </authorList>
    </citation>
    <scope>NUCLEOTIDE SEQUENCE</scope>
    <source>
        <strain evidence="2">MF-IS2</strain>
    </source>
</reference>